<protein>
    <submittedName>
        <fullName evidence="13">Cytochrome P450</fullName>
    </submittedName>
</protein>
<organism evidence="13">
    <name type="scientific">Dichomitus squalens</name>
    <dbReference type="NCBI Taxonomy" id="114155"/>
    <lineage>
        <taxon>Eukaryota</taxon>
        <taxon>Fungi</taxon>
        <taxon>Dikarya</taxon>
        <taxon>Basidiomycota</taxon>
        <taxon>Agaricomycotina</taxon>
        <taxon>Agaricomycetes</taxon>
        <taxon>Polyporales</taxon>
        <taxon>Polyporaceae</taxon>
        <taxon>Dichomitus</taxon>
    </lineage>
</organism>
<evidence type="ECO:0000256" key="5">
    <source>
        <dbReference type="ARBA" id="ARBA00022617"/>
    </source>
</evidence>
<name>A0A4Q9MRI4_9APHY</name>
<evidence type="ECO:0000256" key="9">
    <source>
        <dbReference type="ARBA" id="ARBA00023002"/>
    </source>
</evidence>
<evidence type="ECO:0000313" key="13">
    <source>
        <dbReference type="EMBL" id="TBU30470.1"/>
    </source>
</evidence>
<keyword evidence="5" id="KW-0349">Heme</keyword>
<dbReference type="OrthoDB" id="2789670at2759"/>
<dbReference type="InterPro" id="IPR050364">
    <property type="entry name" value="Cytochrome_P450_fung"/>
</dbReference>
<dbReference type="Proteomes" id="UP000292957">
    <property type="component" value="Unassembled WGS sequence"/>
</dbReference>
<keyword evidence="8" id="KW-1133">Transmembrane helix</keyword>
<dbReference type="InterPro" id="IPR036396">
    <property type="entry name" value="Cyt_P450_sf"/>
</dbReference>
<comment type="similarity">
    <text evidence="4">Belongs to the cytochrome P450 family.</text>
</comment>
<evidence type="ECO:0000256" key="6">
    <source>
        <dbReference type="ARBA" id="ARBA00022692"/>
    </source>
</evidence>
<sequence>MVKLLVLDQFIPFFVYGRKWREHRRVFHRMFNADAIAQWHPVQLKSDRNLPCRLSESPKEFLAHVHYAGTETGLRVAYGVELTGEEDDRQYFEMVQTMQDISGPLLLPGAHVMEAFPFLRYLPSWSGIKRLAEDTKDEIAKTTNKLFAIATTDTETGVIRESMVTRILADSNIEDVHTSEVRDMCLYLTATSFIAGVDTTNAIMEAYFLTMAMHPDIQTSAQAELDAVIGPDRLPEFSDLASLPSLKELSRRHCDGISSHRSAYHPSRKRMTSIMDITFLQEHWSIRTCGPCQEMQTSIPTQKHSTPNAICLRKADVQRLTQ</sequence>
<dbReference type="PRINTS" id="PR00463">
    <property type="entry name" value="EP450I"/>
</dbReference>
<proteinExistence type="inferred from homology"/>
<dbReference type="GO" id="GO:0016705">
    <property type="term" value="F:oxidoreductase activity, acting on paired donors, with incorporation or reduction of molecular oxygen"/>
    <property type="evidence" value="ECO:0007669"/>
    <property type="project" value="InterPro"/>
</dbReference>
<evidence type="ECO:0000256" key="10">
    <source>
        <dbReference type="ARBA" id="ARBA00023004"/>
    </source>
</evidence>
<evidence type="ECO:0000256" key="1">
    <source>
        <dbReference type="ARBA" id="ARBA00001971"/>
    </source>
</evidence>
<keyword evidence="7" id="KW-0479">Metal-binding</keyword>
<dbReference type="AlphaFoldDB" id="A0A4Q9MRI4"/>
<dbReference type="Pfam" id="PF00067">
    <property type="entry name" value="p450"/>
    <property type="match status" value="1"/>
</dbReference>
<comment type="cofactor">
    <cofactor evidence="1">
        <name>heme</name>
        <dbReference type="ChEBI" id="CHEBI:30413"/>
    </cofactor>
</comment>
<gene>
    <name evidence="13" type="ORF">BD311DRAFT_754380</name>
</gene>
<evidence type="ECO:0000256" key="3">
    <source>
        <dbReference type="ARBA" id="ARBA00005179"/>
    </source>
</evidence>
<dbReference type="PANTHER" id="PTHR46300">
    <property type="entry name" value="P450, PUTATIVE (EUROFUNG)-RELATED-RELATED"/>
    <property type="match status" value="1"/>
</dbReference>
<dbReference type="GO" id="GO:0020037">
    <property type="term" value="F:heme binding"/>
    <property type="evidence" value="ECO:0007669"/>
    <property type="project" value="InterPro"/>
</dbReference>
<keyword evidence="10" id="KW-0408">Iron</keyword>
<dbReference type="GO" id="GO:0005506">
    <property type="term" value="F:iron ion binding"/>
    <property type="evidence" value="ECO:0007669"/>
    <property type="project" value="InterPro"/>
</dbReference>
<keyword evidence="9" id="KW-0560">Oxidoreductase</keyword>
<dbReference type="GO" id="GO:0004497">
    <property type="term" value="F:monooxygenase activity"/>
    <property type="evidence" value="ECO:0007669"/>
    <property type="project" value="UniProtKB-KW"/>
</dbReference>
<dbReference type="EMBL" id="ML143405">
    <property type="protein sequence ID" value="TBU30470.1"/>
    <property type="molecule type" value="Genomic_DNA"/>
</dbReference>
<keyword evidence="12" id="KW-0472">Membrane</keyword>
<dbReference type="SUPFAM" id="SSF48264">
    <property type="entry name" value="Cytochrome P450"/>
    <property type="match status" value="1"/>
</dbReference>
<evidence type="ECO:0000256" key="11">
    <source>
        <dbReference type="ARBA" id="ARBA00023033"/>
    </source>
</evidence>
<dbReference type="GO" id="GO:0016020">
    <property type="term" value="C:membrane"/>
    <property type="evidence" value="ECO:0007669"/>
    <property type="project" value="UniProtKB-SubCell"/>
</dbReference>
<accession>A0A4Q9MRI4</accession>
<evidence type="ECO:0000256" key="4">
    <source>
        <dbReference type="ARBA" id="ARBA00010617"/>
    </source>
</evidence>
<dbReference type="InterPro" id="IPR001128">
    <property type="entry name" value="Cyt_P450"/>
</dbReference>
<comment type="subcellular location">
    <subcellularLocation>
        <location evidence="2">Membrane</location>
        <topology evidence="2">Single-pass membrane protein</topology>
    </subcellularLocation>
</comment>
<keyword evidence="11" id="KW-0503">Monooxygenase</keyword>
<dbReference type="PANTHER" id="PTHR46300:SF7">
    <property type="entry name" value="P450, PUTATIVE (EUROFUNG)-RELATED"/>
    <property type="match status" value="1"/>
</dbReference>
<dbReference type="InterPro" id="IPR002401">
    <property type="entry name" value="Cyt_P450_E_grp-I"/>
</dbReference>
<evidence type="ECO:0000256" key="12">
    <source>
        <dbReference type="ARBA" id="ARBA00023136"/>
    </source>
</evidence>
<evidence type="ECO:0000256" key="8">
    <source>
        <dbReference type="ARBA" id="ARBA00022989"/>
    </source>
</evidence>
<evidence type="ECO:0000256" key="7">
    <source>
        <dbReference type="ARBA" id="ARBA00022723"/>
    </source>
</evidence>
<evidence type="ECO:0000256" key="2">
    <source>
        <dbReference type="ARBA" id="ARBA00004167"/>
    </source>
</evidence>
<dbReference type="Gene3D" id="1.10.630.10">
    <property type="entry name" value="Cytochrome P450"/>
    <property type="match status" value="1"/>
</dbReference>
<keyword evidence="6" id="KW-0812">Transmembrane</keyword>
<comment type="pathway">
    <text evidence="3">Secondary metabolite biosynthesis.</text>
</comment>
<reference evidence="13" key="1">
    <citation type="submission" date="2019-01" db="EMBL/GenBank/DDBJ databases">
        <title>Draft genome sequences of three monokaryotic isolates of the white-rot basidiomycete fungus Dichomitus squalens.</title>
        <authorList>
            <consortium name="DOE Joint Genome Institute"/>
            <person name="Lopez S.C."/>
            <person name="Andreopoulos B."/>
            <person name="Pangilinan J."/>
            <person name="Lipzen A."/>
            <person name="Riley R."/>
            <person name="Ahrendt S."/>
            <person name="Ng V."/>
            <person name="Barry K."/>
            <person name="Daum C."/>
            <person name="Grigoriev I.V."/>
            <person name="Hilden K.S."/>
            <person name="Makela M.R."/>
            <person name="de Vries R.P."/>
        </authorList>
    </citation>
    <scope>NUCLEOTIDE SEQUENCE [LARGE SCALE GENOMIC DNA]</scope>
    <source>
        <strain evidence="13">OM18370.1</strain>
    </source>
</reference>